<protein>
    <recommendedName>
        <fullName evidence="11">Trk family potassium uptake protein</fullName>
    </recommendedName>
</protein>
<evidence type="ECO:0000256" key="6">
    <source>
        <dbReference type="ARBA" id="ARBA00023065"/>
    </source>
</evidence>
<feature type="transmembrane region" description="Helical" evidence="8">
    <location>
        <begin position="196"/>
        <end position="215"/>
    </location>
</feature>
<feature type="transmembrane region" description="Helical" evidence="8">
    <location>
        <begin position="236"/>
        <end position="255"/>
    </location>
</feature>
<dbReference type="PANTHER" id="PTHR32024:SF1">
    <property type="entry name" value="KTR SYSTEM POTASSIUM UPTAKE PROTEIN B"/>
    <property type="match status" value="1"/>
</dbReference>
<dbReference type="AlphaFoldDB" id="A0A0S7WJR9"/>
<evidence type="ECO:0000256" key="7">
    <source>
        <dbReference type="ARBA" id="ARBA00023136"/>
    </source>
</evidence>
<feature type="transmembrane region" description="Helical" evidence="8">
    <location>
        <begin position="354"/>
        <end position="374"/>
    </location>
</feature>
<keyword evidence="5 8" id="KW-1133">Transmembrane helix</keyword>
<evidence type="ECO:0000256" key="3">
    <source>
        <dbReference type="ARBA" id="ARBA00022475"/>
    </source>
</evidence>
<keyword evidence="4 8" id="KW-0812">Transmembrane</keyword>
<organism evidence="9 10">
    <name type="scientific">candidate division TA06 bacterium DG_26</name>
    <dbReference type="NCBI Taxonomy" id="1703771"/>
    <lineage>
        <taxon>Bacteria</taxon>
        <taxon>Bacteria division TA06</taxon>
    </lineage>
</organism>
<feature type="transmembrane region" description="Helical" evidence="8">
    <location>
        <begin position="290"/>
        <end position="309"/>
    </location>
</feature>
<dbReference type="InterPro" id="IPR003445">
    <property type="entry name" value="Cat_transpt"/>
</dbReference>
<comment type="caution">
    <text evidence="9">The sequence shown here is derived from an EMBL/GenBank/DDBJ whole genome shotgun (WGS) entry which is preliminary data.</text>
</comment>
<feature type="transmembrane region" description="Helical" evidence="8">
    <location>
        <begin position="81"/>
        <end position="105"/>
    </location>
</feature>
<evidence type="ECO:0008006" key="11">
    <source>
        <dbReference type="Google" id="ProtNLM"/>
    </source>
</evidence>
<name>A0A0S7WJR9_UNCT6</name>
<dbReference type="GO" id="GO:0005886">
    <property type="term" value="C:plasma membrane"/>
    <property type="evidence" value="ECO:0007669"/>
    <property type="project" value="UniProtKB-SubCell"/>
</dbReference>
<sequence>MRLMGRYYRKQLTPVRVILLGYLVIVLAGTLLLTLPIASAHTRGEGRVSLIDSLFTATSAVCVTGLIVKDTEFDFSLFGKAVILALIQIGGLGYMTISTVIFILLGKKISLRQRLVIKEAFRQFTLEDLAKFTLRVFQITLLIEAVGFLVLFFSFMKNFSWWKSLGVSVFHAVSGFCNAGFSTFSNNLQDYSTSGPVALTVAALFILGGLGFFSFGDIYNTYMKRKTRKLSLHTKLVLLVTGTLVGAGTAFILLMEWHTGLSEFTAHEKILTAFFSAVAPRTAGFSVVRLSSFTLASLLFVVFLMFVGASPGGTGGGIKTTTLATLISTLRGLTKSGQLHVFGRRISETSVSNAFLIFLWGTLIVGLGTLILAISEGARGAKFGYIGILFEQVSAFGTVGLSLGSTVRTGVSLSHDFSLVGKLVIVGTMLSGRIGPLTIGSALLEARKAKISYPEAKIMIG</sequence>
<dbReference type="GO" id="GO:0030001">
    <property type="term" value="P:metal ion transport"/>
    <property type="evidence" value="ECO:0007669"/>
    <property type="project" value="UniProtKB-ARBA"/>
</dbReference>
<keyword evidence="6" id="KW-0406">Ion transport</keyword>
<evidence type="ECO:0000313" key="10">
    <source>
        <dbReference type="Proteomes" id="UP000051124"/>
    </source>
</evidence>
<dbReference type="EMBL" id="LIZT01000025">
    <property type="protein sequence ID" value="KPJ50307.1"/>
    <property type="molecule type" value="Genomic_DNA"/>
</dbReference>
<reference evidence="9 10" key="1">
    <citation type="journal article" date="2015" name="Microbiome">
        <title>Genomic resolution of linkages in carbon, nitrogen, and sulfur cycling among widespread estuary sediment bacteria.</title>
        <authorList>
            <person name="Baker B.J."/>
            <person name="Lazar C.S."/>
            <person name="Teske A.P."/>
            <person name="Dick G.J."/>
        </authorList>
    </citation>
    <scope>NUCLEOTIDE SEQUENCE [LARGE SCALE GENOMIC DNA]</scope>
    <source>
        <strain evidence="9">DG_26</strain>
    </source>
</reference>
<feature type="transmembrane region" description="Helical" evidence="8">
    <location>
        <begin position="132"/>
        <end position="153"/>
    </location>
</feature>
<dbReference type="PANTHER" id="PTHR32024">
    <property type="entry name" value="TRK SYSTEM POTASSIUM UPTAKE PROTEIN TRKG-RELATED"/>
    <property type="match status" value="1"/>
</dbReference>
<feature type="transmembrane region" description="Helical" evidence="8">
    <location>
        <begin position="50"/>
        <end position="69"/>
    </location>
</feature>
<dbReference type="GO" id="GO:0008324">
    <property type="term" value="F:monoatomic cation transmembrane transporter activity"/>
    <property type="evidence" value="ECO:0007669"/>
    <property type="project" value="InterPro"/>
</dbReference>
<gene>
    <name evidence="9" type="ORF">AMJ40_03250</name>
</gene>
<proteinExistence type="predicted"/>
<dbReference type="Proteomes" id="UP000051124">
    <property type="component" value="Unassembled WGS sequence"/>
</dbReference>
<feature type="transmembrane region" description="Helical" evidence="8">
    <location>
        <begin position="383"/>
        <end position="403"/>
    </location>
</feature>
<evidence type="ECO:0000256" key="5">
    <source>
        <dbReference type="ARBA" id="ARBA00022989"/>
    </source>
</evidence>
<dbReference type="Pfam" id="PF02386">
    <property type="entry name" value="TrkH"/>
    <property type="match status" value="1"/>
</dbReference>
<evidence type="ECO:0000313" key="9">
    <source>
        <dbReference type="EMBL" id="KPJ50307.1"/>
    </source>
</evidence>
<keyword evidence="7 8" id="KW-0472">Membrane</keyword>
<evidence type="ECO:0000256" key="2">
    <source>
        <dbReference type="ARBA" id="ARBA00022448"/>
    </source>
</evidence>
<evidence type="ECO:0000256" key="1">
    <source>
        <dbReference type="ARBA" id="ARBA00004651"/>
    </source>
</evidence>
<accession>A0A0S7WJR9</accession>
<dbReference type="PATRIC" id="fig|1703771.3.peg.881"/>
<keyword evidence="2" id="KW-0813">Transport</keyword>
<evidence type="ECO:0000256" key="8">
    <source>
        <dbReference type="SAM" id="Phobius"/>
    </source>
</evidence>
<keyword evidence="3" id="KW-1003">Cell membrane</keyword>
<evidence type="ECO:0000256" key="4">
    <source>
        <dbReference type="ARBA" id="ARBA00022692"/>
    </source>
</evidence>
<comment type="subcellular location">
    <subcellularLocation>
        <location evidence="1">Cell membrane</location>
        <topology evidence="1">Multi-pass membrane protein</topology>
    </subcellularLocation>
</comment>